<organism evidence="2 3">
    <name type="scientific">Candidatus Merdivivens faecigallinarum</name>
    <dbReference type="NCBI Taxonomy" id="2840871"/>
    <lineage>
        <taxon>Bacteria</taxon>
        <taxon>Pseudomonadati</taxon>
        <taxon>Bacteroidota</taxon>
        <taxon>Bacteroidia</taxon>
        <taxon>Bacteroidales</taxon>
        <taxon>Muribaculaceae</taxon>
        <taxon>Muribaculaceae incertae sedis</taxon>
        <taxon>Candidatus Merdivivens</taxon>
    </lineage>
</organism>
<keyword evidence="1" id="KW-0472">Membrane</keyword>
<dbReference type="Pfam" id="PF14126">
    <property type="entry name" value="DUF4293"/>
    <property type="match status" value="1"/>
</dbReference>
<feature type="transmembrane region" description="Helical" evidence="1">
    <location>
        <begin position="7"/>
        <end position="26"/>
    </location>
</feature>
<sequence length="147" mass="16515">MWRRIHTLYLALAALLIAAMFFMKFATVVAPDGEEDIMYYEMTPTALLMLSALCANGVAVFTYKNRLLQMRLASTAALVCLALQIYLAYHFFRADDQLVFSISMAFPLVASILDFLAFRAIITDDIAVFTAIRTRGKKKEDGEITNP</sequence>
<feature type="transmembrane region" description="Helical" evidence="1">
    <location>
        <begin position="46"/>
        <end position="63"/>
    </location>
</feature>
<reference evidence="2" key="1">
    <citation type="submission" date="2020-10" db="EMBL/GenBank/DDBJ databases">
        <authorList>
            <person name="Gilroy R."/>
        </authorList>
    </citation>
    <scope>NUCLEOTIDE SEQUENCE</scope>
    <source>
        <strain evidence="2">B3-2255</strain>
    </source>
</reference>
<dbReference type="AlphaFoldDB" id="A0A9D9NQM2"/>
<keyword evidence="1" id="KW-1133">Transmembrane helix</keyword>
<evidence type="ECO:0000313" key="3">
    <source>
        <dbReference type="Proteomes" id="UP000823772"/>
    </source>
</evidence>
<name>A0A9D9NQM2_9BACT</name>
<dbReference type="InterPro" id="IPR025635">
    <property type="entry name" value="DUF4293"/>
</dbReference>
<protein>
    <submittedName>
        <fullName evidence="2">DUF4293 family protein</fullName>
    </submittedName>
</protein>
<dbReference type="EMBL" id="JADILY010000099">
    <property type="protein sequence ID" value="MBO8481818.1"/>
    <property type="molecule type" value="Genomic_DNA"/>
</dbReference>
<evidence type="ECO:0000313" key="2">
    <source>
        <dbReference type="EMBL" id="MBO8481818.1"/>
    </source>
</evidence>
<feature type="transmembrane region" description="Helical" evidence="1">
    <location>
        <begin position="75"/>
        <end position="92"/>
    </location>
</feature>
<gene>
    <name evidence="2" type="ORF">IAC87_04655</name>
</gene>
<dbReference type="Proteomes" id="UP000823772">
    <property type="component" value="Unassembled WGS sequence"/>
</dbReference>
<reference evidence="2" key="2">
    <citation type="journal article" date="2021" name="PeerJ">
        <title>Extensive microbial diversity within the chicken gut microbiome revealed by metagenomics and culture.</title>
        <authorList>
            <person name="Gilroy R."/>
            <person name="Ravi A."/>
            <person name="Getino M."/>
            <person name="Pursley I."/>
            <person name="Horton D.L."/>
            <person name="Alikhan N.F."/>
            <person name="Baker D."/>
            <person name="Gharbi K."/>
            <person name="Hall N."/>
            <person name="Watson M."/>
            <person name="Adriaenssens E.M."/>
            <person name="Foster-Nyarko E."/>
            <person name="Jarju S."/>
            <person name="Secka A."/>
            <person name="Antonio M."/>
            <person name="Oren A."/>
            <person name="Chaudhuri R.R."/>
            <person name="La Ragione R."/>
            <person name="Hildebrand F."/>
            <person name="Pallen M.J."/>
        </authorList>
    </citation>
    <scope>NUCLEOTIDE SEQUENCE</scope>
    <source>
        <strain evidence="2">B3-2255</strain>
    </source>
</reference>
<comment type="caution">
    <text evidence="2">The sequence shown here is derived from an EMBL/GenBank/DDBJ whole genome shotgun (WGS) entry which is preliminary data.</text>
</comment>
<accession>A0A9D9NQM2</accession>
<keyword evidence="1" id="KW-0812">Transmembrane</keyword>
<proteinExistence type="predicted"/>
<feature type="transmembrane region" description="Helical" evidence="1">
    <location>
        <begin position="98"/>
        <end position="118"/>
    </location>
</feature>
<evidence type="ECO:0000256" key="1">
    <source>
        <dbReference type="SAM" id="Phobius"/>
    </source>
</evidence>